<dbReference type="Proteomes" id="UP000283509">
    <property type="component" value="Unassembled WGS sequence"/>
</dbReference>
<evidence type="ECO:0000313" key="2">
    <source>
        <dbReference type="EMBL" id="ROT63944.1"/>
    </source>
</evidence>
<dbReference type="AlphaFoldDB" id="A0A3R7NQB9"/>
<evidence type="ECO:0000313" key="3">
    <source>
        <dbReference type="Proteomes" id="UP000283509"/>
    </source>
</evidence>
<feature type="compositionally biased region" description="Low complexity" evidence="1">
    <location>
        <begin position="288"/>
        <end position="341"/>
    </location>
</feature>
<keyword evidence="3" id="KW-1185">Reference proteome</keyword>
<protein>
    <submittedName>
        <fullName evidence="2">Uncharacterized protein</fullName>
    </submittedName>
</protein>
<feature type="compositionally biased region" description="Basic and acidic residues" evidence="1">
    <location>
        <begin position="183"/>
        <end position="205"/>
    </location>
</feature>
<reference evidence="2 3" key="1">
    <citation type="submission" date="2018-04" db="EMBL/GenBank/DDBJ databases">
        <authorList>
            <person name="Zhang X."/>
            <person name="Yuan J."/>
            <person name="Li F."/>
            <person name="Xiang J."/>
        </authorList>
    </citation>
    <scope>NUCLEOTIDE SEQUENCE [LARGE SCALE GENOMIC DNA]</scope>
    <source>
        <tissue evidence="2">Muscle</tissue>
    </source>
</reference>
<feature type="compositionally biased region" description="Polar residues" evidence="1">
    <location>
        <begin position="20"/>
        <end position="31"/>
    </location>
</feature>
<feature type="compositionally biased region" description="Gly residues" evidence="1">
    <location>
        <begin position="147"/>
        <end position="158"/>
    </location>
</feature>
<comment type="caution">
    <text evidence="2">The sequence shown here is derived from an EMBL/GenBank/DDBJ whole genome shotgun (WGS) entry which is preliminary data.</text>
</comment>
<feature type="compositionally biased region" description="Basic and acidic residues" evidence="1">
    <location>
        <begin position="102"/>
        <end position="126"/>
    </location>
</feature>
<feature type="region of interest" description="Disordered" evidence="1">
    <location>
        <begin position="15"/>
        <end position="71"/>
    </location>
</feature>
<evidence type="ECO:0000256" key="1">
    <source>
        <dbReference type="SAM" id="MobiDB-lite"/>
    </source>
</evidence>
<sequence length="756" mass="78742">MAGCWGSFLSRFRVRRTQGRETTASPDQNNGRGELSPGREPFSLSPSWSRGCQGSGAQAPFQPASPVGSAGGGAWDCRGVFPFSPQGCAHPGSNSALPAKRGRGEKNRRGLSRREGKAAKGGRHSETIPNVKRGAVACVKGRTTADTGGGGTGTGYPGGPRSASWREPATFAVPGSGGGKFGEGTDARAYQEHRTEPKPPKDTTHPGRKNREKRAEQQGTEGKAAGRAPQRQHDRKQGPLLRHAQGEDALRTPHHPRPGKRLTFSRGGLLRPAPDPRGTRARLAAFQPSPARSQGGAGGRRAQAARPEGEAQPAGGPRTARPQPHTTAPRALPRPTGRPGRPVGGGGPPIGPPGALSGRGRRRGIRAWPCRTPRRGVAPAGRTGEGGPWARSCVAEGLRRQRQGDCLGCGRAGGEPRVEFAVGAGRGPCTGGAGSPCWKPLPLRLPSSKAGQALGGAWLPGPSEGLPSLAPGAERPLPAVVPCLSGSRPRKRGRLWGRPGCRGRRRGCLPWPPGPNGPCPAVVWAESARADNYMRAGLGWNAARRARVPLGGGAAGLAAGGPLLPALHPRESEAFTGAWVVGRAEGVLSLGVAQEGPCLRSCWLRDRADNYRGTPMAASLPSLTVAALSLLLPFCPLLLCSFLPVLTSGGVWCLLGVWAPSCALGKLGRRSFPNFPLPRTWHSKGRGLAPRCRPGAAGVTSPRATPPVSAVVLPFTQATAPLLTFGMVSECRPLLRPSLATAEPPAVLLPSATFRR</sequence>
<dbReference type="EMBL" id="QCYY01003350">
    <property type="protein sequence ID" value="ROT63944.1"/>
    <property type="molecule type" value="Genomic_DNA"/>
</dbReference>
<organism evidence="2 3">
    <name type="scientific">Penaeus vannamei</name>
    <name type="common">Whiteleg shrimp</name>
    <name type="synonym">Litopenaeus vannamei</name>
    <dbReference type="NCBI Taxonomy" id="6689"/>
    <lineage>
        <taxon>Eukaryota</taxon>
        <taxon>Metazoa</taxon>
        <taxon>Ecdysozoa</taxon>
        <taxon>Arthropoda</taxon>
        <taxon>Crustacea</taxon>
        <taxon>Multicrustacea</taxon>
        <taxon>Malacostraca</taxon>
        <taxon>Eumalacostraca</taxon>
        <taxon>Eucarida</taxon>
        <taxon>Decapoda</taxon>
        <taxon>Dendrobranchiata</taxon>
        <taxon>Penaeoidea</taxon>
        <taxon>Penaeidae</taxon>
        <taxon>Penaeus</taxon>
    </lineage>
</organism>
<gene>
    <name evidence="2" type="ORF">C7M84_018133</name>
</gene>
<accession>A0A3R7NQB9</accession>
<proteinExistence type="predicted"/>
<feature type="compositionally biased region" description="Polar residues" evidence="1">
    <location>
        <begin position="44"/>
        <end position="56"/>
    </location>
</feature>
<name>A0A3R7NQB9_PENVA</name>
<reference evidence="2 3" key="2">
    <citation type="submission" date="2019-01" db="EMBL/GenBank/DDBJ databases">
        <title>The decoding of complex shrimp genome reveals the adaptation for benthos swimmer, frequently molting mechanism and breeding impact on genome.</title>
        <authorList>
            <person name="Sun Y."/>
            <person name="Gao Y."/>
            <person name="Yu Y."/>
        </authorList>
    </citation>
    <scope>NUCLEOTIDE SEQUENCE [LARGE SCALE GENOMIC DNA]</scope>
    <source>
        <tissue evidence="2">Muscle</tissue>
    </source>
</reference>
<feature type="region of interest" description="Disordered" evidence="1">
    <location>
        <begin position="91"/>
        <end position="387"/>
    </location>
</feature>